<keyword evidence="5" id="KW-1185">Reference proteome</keyword>
<dbReference type="InterPro" id="IPR001313">
    <property type="entry name" value="Pumilio_RNA-bd_rpt"/>
</dbReference>
<reference evidence="4" key="1">
    <citation type="submission" date="2022-10" db="EMBL/GenBank/DDBJ databases">
        <authorList>
            <person name="Hyden B.L."/>
            <person name="Feng K."/>
            <person name="Yates T."/>
            <person name="Jawdy S."/>
            <person name="Smart L.B."/>
            <person name="Muchero W."/>
        </authorList>
    </citation>
    <scope>NUCLEOTIDE SEQUENCE</scope>
    <source>
        <tissue evidence="4">Shoot tip</tissue>
    </source>
</reference>
<dbReference type="PANTHER" id="PTHR12537:SF137">
    <property type="entry name" value="PUMILIO HOMOLOG 16-RELATED"/>
    <property type="match status" value="1"/>
</dbReference>
<dbReference type="SUPFAM" id="SSF48371">
    <property type="entry name" value="ARM repeat"/>
    <property type="match status" value="1"/>
</dbReference>
<evidence type="ECO:0000313" key="5">
    <source>
        <dbReference type="Proteomes" id="UP001141253"/>
    </source>
</evidence>
<dbReference type="Proteomes" id="UP001141253">
    <property type="component" value="Chromosome 16"/>
</dbReference>
<evidence type="ECO:0000256" key="2">
    <source>
        <dbReference type="ARBA" id="ARBA00022845"/>
    </source>
</evidence>
<keyword evidence="1" id="KW-0677">Repeat</keyword>
<evidence type="ECO:0000313" key="4">
    <source>
        <dbReference type="EMBL" id="KAJ6301294.1"/>
    </source>
</evidence>
<dbReference type="InterPro" id="IPR011989">
    <property type="entry name" value="ARM-like"/>
</dbReference>
<evidence type="ECO:0000256" key="3">
    <source>
        <dbReference type="ARBA" id="ARBA00022884"/>
    </source>
</evidence>
<name>A0ABQ8ZHH4_9ROSI</name>
<keyword evidence="3" id="KW-0694">RNA-binding</keyword>
<evidence type="ECO:0000256" key="1">
    <source>
        <dbReference type="ARBA" id="ARBA00022737"/>
    </source>
</evidence>
<organism evidence="4 5">
    <name type="scientific">Salix suchowensis</name>
    <dbReference type="NCBI Taxonomy" id="1278906"/>
    <lineage>
        <taxon>Eukaryota</taxon>
        <taxon>Viridiplantae</taxon>
        <taxon>Streptophyta</taxon>
        <taxon>Embryophyta</taxon>
        <taxon>Tracheophyta</taxon>
        <taxon>Spermatophyta</taxon>
        <taxon>Magnoliopsida</taxon>
        <taxon>eudicotyledons</taxon>
        <taxon>Gunneridae</taxon>
        <taxon>Pentapetalae</taxon>
        <taxon>rosids</taxon>
        <taxon>fabids</taxon>
        <taxon>Malpighiales</taxon>
        <taxon>Salicaceae</taxon>
        <taxon>Saliceae</taxon>
        <taxon>Salix</taxon>
    </lineage>
</organism>
<proteinExistence type="predicted"/>
<dbReference type="EMBL" id="JAPFFI010000027">
    <property type="protein sequence ID" value="KAJ6301294.1"/>
    <property type="molecule type" value="Genomic_DNA"/>
</dbReference>
<sequence length="416" mass="46483">METSSGSSVEKLMLSVENLSLIEGRTDVKNCQFFSPRKLPVPPPLFPGTIWGSNNLGDGWDFRGSRLQTGEKSFVRNFISPSGSVLDEGASSVRSNRGLSDYSVVQNQEKLNTARNVPCLLRGDRFVNYCLDKDGSRTLHGLLSLRDPEITCQICKKVLDLSPGGIPIVFDLMLDQHGRHVFAELIDSLNNQQLKLITYEITKDLSNFITLIFDIHGSNSMKKVIRALRRSHLISFVTNNLCAAFYLIMTNRTGSYVVSECLNHLRAEDNNLLYEAAIACCLDLAMDHEGSIALIRVINTIQGLQRYRLPGYPVQKCSIPVAGSGRELCDSEGDITQQSFIHPKSMPTPYRPLCNHILAERRQSYCRKMLGYRMEELESTESHQAIRKSTLPQTFVAPEAASFAFCSLDMEGMSSI</sequence>
<gene>
    <name evidence="4" type="ORF">OIU77_015577</name>
</gene>
<dbReference type="InterPro" id="IPR016024">
    <property type="entry name" value="ARM-type_fold"/>
</dbReference>
<dbReference type="SMART" id="SM00025">
    <property type="entry name" value="Pumilio"/>
    <property type="match status" value="4"/>
</dbReference>
<accession>A0ABQ8ZHH4</accession>
<dbReference type="Pfam" id="PF00806">
    <property type="entry name" value="PUF"/>
    <property type="match status" value="2"/>
</dbReference>
<protein>
    <recommendedName>
        <fullName evidence="6">PUM-HD domain-containing protein</fullName>
    </recommendedName>
</protein>
<reference evidence="4" key="2">
    <citation type="journal article" date="2023" name="Int. J. Mol. Sci.">
        <title>De Novo Assembly and Annotation of 11 Diverse Shrub Willow (Salix) Genomes Reveals Novel Gene Organization in Sex-Linked Regions.</title>
        <authorList>
            <person name="Hyden B."/>
            <person name="Feng K."/>
            <person name="Yates T.B."/>
            <person name="Jawdy S."/>
            <person name="Cereghino C."/>
            <person name="Smart L.B."/>
            <person name="Muchero W."/>
        </authorList>
    </citation>
    <scope>NUCLEOTIDE SEQUENCE</scope>
    <source>
        <tissue evidence="4">Shoot tip</tissue>
    </source>
</reference>
<keyword evidence="2" id="KW-0810">Translation regulation</keyword>
<dbReference type="Gene3D" id="1.25.10.10">
    <property type="entry name" value="Leucine-rich Repeat Variant"/>
    <property type="match status" value="1"/>
</dbReference>
<comment type="caution">
    <text evidence="4">The sequence shown here is derived from an EMBL/GenBank/DDBJ whole genome shotgun (WGS) entry which is preliminary data.</text>
</comment>
<dbReference type="PANTHER" id="PTHR12537">
    <property type="entry name" value="RNA BINDING PROTEIN PUMILIO-RELATED"/>
    <property type="match status" value="1"/>
</dbReference>
<evidence type="ECO:0008006" key="6">
    <source>
        <dbReference type="Google" id="ProtNLM"/>
    </source>
</evidence>